<dbReference type="InterPro" id="IPR053139">
    <property type="entry name" value="Surface_bspA-like"/>
</dbReference>
<feature type="chain" id="PRO_5039522894" evidence="1">
    <location>
        <begin position="30"/>
        <end position="720"/>
    </location>
</feature>
<comment type="caution">
    <text evidence="2">The sequence shown here is derived from an EMBL/GenBank/DDBJ whole genome shotgun (WGS) entry which is preliminary data.</text>
</comment>
<accession>A0A9D1H1J7</accession>
<dbReference type="InterPro" id="IPR026906">
    <property type="entry name" value="LRR_5"/>
</dbReference>
<protein>
    <submittedName>
        <fullName evidence="2">Leucine-rich repeat protein</fullName>
    </submittedName>
</protein>
<proteinExistence type="predicted"/>
<dbReference type="Proteomes" id="UP000824165">
    <property type="component" value="Unassembled WGS sequence"/>
</dbReference>
<keyword evidence="1" id="KW-0732">Signal</keyword>
<dbReference type="Gene3D" id="3.80.10.10">
    <property type="entry name" value="Ribonuclease Inhibitor"/>
    <property type="match status" value="2"/>
</dbReference>
<evidence type="ECO:0000313" key="2">
    <source>
        <dbReference type="EMBL" id="HIT84553.1"/>
    </source>
</evidence>
<dbReference type="Gene3D" id="2.60.40.4270">
    <property type="entry name" value="Listeria-Bacteroides repeat domain"/>
    <property type="match status" value="1"/>
</dbReference>
<dbReference type="InterPro" id="IPR042229">
    <property type="entry name" value="Listeria/Bacterioides_rpt_sf"/>
</dbReference>
<reference evidence="2" key="1">
    <citation type="submission" date="2020-10" db="EMBL/GenBank/DDBJ databases">
        <authorList>
            <person name="Gilroy R."/>
        </authorList>
    </citation>
    <scope>NUCLEOTIDE SEQUENCE</scope>
    <source>
        <strain evidence="2">CHK181-108</strain>
    </source>
</reference>
<feature type="signal peptide" evidence="1">
    <location>
        <begin position="1"/>
        <end position="29"/>
    </location>
</feature>
<evidence type="ECO:0000256" key="1">
    <source>
        <dbReference type="SAM" id="SignalP"/>
    </source>
</evidence>
<dbReference type="PANTHER" id="PTHR45661:SF3">
    <property type="entry name" value="IG-LIKE DOMAIN-CONTAINING PROTEIN"/>
    <property type="match status" value="1"/>
</dbReference>
<dbReference type="InterPro" id="IPR032675">
    <property type="entry name" value="LRR_dom_sf"/>
</dbReference>
<dbReference type="Pfam" id="PF13306">
    <property type="entry name" value="LRR_5"/>
    <property type="match status" value="2"/>
</dbReference>
<name>A0A9D1H1J7_9FIRM</name>
<reference evidence="2" key="2">
    <citation type="journal article" date="2021" name="PeerJ">
        <title>Extensive microbial diversity within the chicken gut microbiome revealed by metagenomics and culture.</title>
        <authorList>
            <person name="Gilroy R."/>
            <person name="Ravi A."/>
            <person name="Getino M."/>
            <person name="Pursley I."/>
            <person name="Horton D.L."/>
            <person name="Alikhan N.F."/>
            <person name="Baker D."/>
            <person name="Gharbi K."/>
            <person name="Hall N."/>
            <person name="Watson M."/>
            <person name="Adriaenssens E.M."/>
            <person name="Foster-Nyarko E."/>
            <person name="Jarju S."/>
            <person name="Secka A."/>
            <person name="Antonio M."/>
            <person name="Oren A."/>
            <person name="Chaudhuri R.R."/>
            <person name="La Ragione R."/>
            <person name="Hildebrand F."/>
            <person name="Pallen M.J."/>
        </authorList>
    </citation>
    <scope>NUCLEOTIDE SEQUENCE</scope>
    <source>
        <strain evidence="2">CHK181-108</strain>
    </source>
</reference>
<dbReference type="PANTHER" id="PTHR45661">
    <property type="entry name" value="SURFACE ANTIGEN"/>
    <property type="match status" value="1"/>
</dbReference>
<dbReference type="SUPFAM" id="SSF52058">
    <property type="entry name" value="L domain-like"/>
    <property type="match status" value="2"/>
</dbReference>
<dbReference type="AlphaFoldDB" id="A0A9D1H1J7"/>
<evidence type="ECO:0000313" key="3">
    <source>
        <dbReference type="Proteomes" id="UP000824165"/>
    </source>
</evidence>
<sequence>MRTSRILSGFACVLASFAVSALIALPCSAQESGTIGSCTWVLDDNGVFTVSGTGEIDHFGTVTAGEIKSIVFESGITKVDGLGPFDDAVSVSLPDTLVSFDGDCGSLPSLEKVIVDENNPAYSAEDGILFNKDKTEIVLFPASNGMTEYEIPQTVTEIGNRAFAHCYELSSVTLPEDGVTKIGTGAFYFCENLSDVDIPDSVASIGEAAFLGCKSFTKINIPDSVTELGMSAFSSCTGAESIYIGSGITEIPDSAFFWCTSLTEVTVPENVQGKIGDSAFSRCGSLKRVSLPEGITEIGNRAFSECKALESITLPDSVTAIDDFAFDDCEALKKIDVGAGLKTIGEQAFLDSGIESLSLPAPFEYLGSMALENCDHLAEITVDEDCAAFSSENGNLFNKDKTKLIRYAPAGAAEEYKIPDTVTFIRGHAFRDCANLKRVTLPESMTSVSWYAFYLCISLEEVNFPSTVKEIESYAFWGCNKLQSVTLPEGLESIGERAFDQCFELKAVTFAPGLKEIGDWAFDDCKLQNVYLTGSVDEWNDVYVSPLGNGELLTTPVHAGGDTFARLVYDPNCESRFSTATAVIVGGDAVVTDKAPNRVGFEFLGWASEKDAETAEYNAGDVIENLTESKILYAVWERKAYTEITKHDGEPYKIECHNVPVGSKVIAAGYYFGDLVYVNMMEYEGETLEFSPMSAAHYPDRIRVYVWEDKMKPVTEAAEY</sequence>
<dbReference type="EMBL" id="DVLU01000011">
    <property type="protein sequence ID" value="HIT84553.1"/>
    <property type="molecule type" value="Genomic_DNA"/>
</dbReference>
<organism evidence="2 3">
    <name type="scientific">Candidatus Ornithomonoglobus intestinigallinarum</name>
    <dbReference type="NCBI Taxonomy" id="2840894"/>
    <lineage>
        <taxon>Bacteria</taxon>
        <taxon>Bacillati</taxon>
        <taxon>Bacillota</taxon>
        <taxon>Clostridia</taxon>
        <taxon>Candidatus Ornithomonoglobus</taxon>
    </lineage>
</organism>
<gene>
    <name evidence="2" type="ORF">IAA60_01475</name>
</gene>